<dbReference type="Pfam" id="PF06602">
    <property type="entry name" value="Myotub-related"/>
    <property type="match status" value="1"/>
</dbReference>
<dbReference type="OrthoDB" id="271628at2759"/>
<dbReference type="AlphaFoldDB" id="A0A8J2NKL6"/>
<dbReference type="EMBL" id="CAJVCH010016525">
    <property type="protein sequence ID" value="CAG7681512.1"/>
    <property type="molecule type" value="Genomic_DNA"/>
</dbReference>
<dbReference type="GO" id="GO:0005737">
    <property type="term" value="C:cytoplasm"/>
    <property type="evidence" value="ECO:0007669"/>
    <property type="project" value="TreeGrafter"/>
</dbReference>
<comment type="caution">
    <text evidence="3">The sequence shown here is derived from an EMBL/GenBank/DDBJ whole genome shotgun (WGS) entry which is preliminary data.</text>
</comment>
<dbReference type="GO" id="GO:0046856">
    <property type="term" value="P:phosphatidylinositol dephosphorylation"/>
    <property type="evidence" value="ECO:0007669"/>
    <property type="project" value="TreeGrafter"/>
</dbReference>
<organism evidence="3 4">
    <name type="scientific">Allacma fusca</name>
    <dbReference type="NCBI Taxonomy" id="39272"/>
    <lineage>
        <taxon>Eukaryota</taxon>
        <taxon>Metazoa</taxon>
        <taxon>Ecdysozoa</taxon>
        <taxon>Arthropoda</taxon>
        <taxon>Hexapoda</taxon>
        <taxon>Collembola</taxon>
        <taxon>Symphypleona</taxon>
        <taxon>Sminthuridae</taxon>
        <taxon>Allacma</taxon>
    </lineage>
</organism>
<dbReference type="InterPro" id="IPR030564">
    <property type="entry name" value="Myotubularin"/>
</dbReference>
<evidence type="ECO:0000259" key="2">
    <source>
        <dbReference type="PROSITE" id="PS51339"/>
    </source>
</evidence>
<sequence>MSKTAGFEHRIIIIFLDHVNRVGQRFDAPLASSLPVSCAQASVEFSGELSLLSIYEESLEKPLTQGYQNICKCWKGSYGSAMEFVELIKAPKVDNVVMRRPLFPNVEGTLCITGHHIILSSRKEDTEELWLLHRNVDVVEKKQSTFGGGTVAIKYALSQIEITNLLYPFFYRPMYNILEDGWTAFTTESEFSKLVLKSDDWRISNVNKDFTVCNSYPATVVVPKSVPDEVITTAASFRQGGRFPVLCYRHENGSVLLRSGQPLVGPSGKRCKEDEKLINAVLGPGKRGYIIDTRAQTLAQTAKSRGGGFELEIHYPQWRRIHKPIDRHHNLLDSLARLLEACNDTSCTMDKWLGRLESSNWLSHVRDTLNCACLVAQCLDQENLSVLAHGSDGTDTTLAVTSITQIILNPDCRSIRGFEALIEREWLQGGYPFGSRHFKSGYAYTASSVKNPKKKYAPTFLLFMDCVWQLFFQFPCSFEFTENFLITILQHSYASQFGTFLGDNVWEREQLNLHLNTVSLWSHINRPEIILTFMNPVYEPNSKVIWPSVAPASLSLWSGLFLRWVVDQKPTEETWKAIAEMKEKEKELKKQAIKLRKQLIDMEKALNSKLSTSSPST</sequence>
<dbReference type="PANTHER" id="PTHR10807">
    <property type="entry name" value="MYOTUBULARIN-RELATED"/>
    <property type="match status" value="1"/>
</dbReference>
<feature type="domain" description="Myotubularin phosphatase" evidence="2">
    <location>
        <begin position="181"/>
        <end position="561"/>
    </location>
</feature>
<dbReference type="PANTHER" id="PTHR10807:SF73">
    <property type="entry name" value="LD06050P"/>
    <property type="match status" value="1"/>
</dbReference>
<dbReference type="Pfam" id="PF21098">
    <property type="entry name" value="PH-GRAM_MTMR6-like"/>
    <property type="match status" value="1"/>
</dbReference>
<evidence type="ECO:0000313" key="4">
    <source>
        <dbReference type="Proteomes" id="UP000708208"/>
    </source>
</evidence>
<accession>A0A8J2NKL6</accession>
<dbReference type="GO" id="GO:0019903">
    <property type="term" value="F:protein phosphatase binding"/>
    <property type="evidence" value="ECO:0007669"/>
    <property type="project" value="TreeGrafter"/>
</dbReference>
<protein>
    <recommendedName>
        <fullName evidence="2">Myotubularin phosphatase domain-containing protein</fullName>
    </recommendedName>
</protein>
<dbReference type="InterPro" id="IPR048994">
    <property type="entry name" value="PH-GRAM_MTMR6-9"/>
</dbReference>
<feature type="coiled-coil region" evidence="1">
    <location>
        <begin position="578"/>
        <end position="605"/>
    </location>
</feature>
<gene>
    <name evidence="3" type="ORF">AFUS01_LOCUS2828</name>
</gene>
<dbReference type="PROSITE" id="PS51339">
    <property type="entry name" value="PPASE_MYOTUBULARIN"/>
    <property type="match status" value="1"/>
</dbReference>
<evidence type="ECO:0000313" key="3">
    <source>
        <dbReference type="EMBL" id="CAG7681512.1"/>
    </source>
</evidence>
<dbReference type="InterPro" id="IPR010569">
    <property type="entry name" value="Myotubularin-like_Pase_dom"/>
</dbReference>
<dbReference type="Proteomes" id="UP000708208">
    <property type="component" value="Unassembled WGS sequence"/>
</dbReference>
<reference evidence="3" key="1">
    <citation type="submission" date="2021-06" db="EMBL/GenBank/DDBJ databases">
        <authorList>
            <person name="Hodson N. C."/>
            <person name="Mongue J. A."/>
            <person name="Jaron S. K."/>
        </authorList>
    </citation>
    <scope>NUCLEOTIDE SEQUENCE</scope>
</reference>
<name>A0A8J2NKL6_9HEXA</name>
<keyword evidence="1" id="KW-0175">Coiled coil</keyword>
<evidence type="ECO:0000256" key="1">
    <source>
        <dbReference type="SAM" id="Coils"/>
    </source>
</evidence>
<dbReference type="CDD" id="cd14536">
    <property type="entry name" value="PTP-MTMR9"/>
    <property type="match status" value="1"/>
</dbReference>
<proteinExistence type="predicted"/>
<dbReference type="GO" id="GO:0010507">
    <property type="term" value="P:negative regulation of autophagy"/>
    <property type="evidence" value="ECO:0007669"/>
    <property type="project" value="TreeGrafter"/>
</dbReference>
<keyword evidence="4" id="KW-1185">Reference proteome</keyword>